<feature type="coiled-coil region" evidence="5">
    <location>
        <begin position="304"/>
        <end position="356"/>
    </location>
</feature>
<accession>A0A7J8SQI9</accession>
<keyword evidence="8" id="KW-1185">Reference proteome</keyword>
<dbReference type="SUPFAM" id="SSF48340">
    <property type="entry name" value="Interferon-induced guanylate-binding protein 1 (GBP1), C-terminal domain"/>
    <property type="match status" value="1"/>
</dbReference>
<dbReference type="PROSITE" id="PS51715">
    <property type="entry name" value="G_GB1_RHD3"/>
    <property type="match status" value="1"/>
</dbReference>
<dbReference type="GO" id="GO:0003924">
    <property type="term" value="F:GTPase activity"/>
    <property type="evidence" value="ECO:0007669"/>
    <property type="project" value="InterPro"/>
</dbReference>
<evidence type="ECO:0000256" key="4">
    <source>
        <dbReference type="PROSITE-ProRule" id="PRU01052"/>
    </source>
</evidence>
<evidence type="ECO:0000256" key="2">
    <source>
        <dbReference type="ARBA" id="ARBA00022801"/>
    </source>
</evidence>
<reference evidence="7 8" key="1">
    <citation type="journal article" date="2019" name="Genome Biol. Evol.">
        <title>Insights into the evolution of the New World diploid cottons (Gossypium, subgenus Houzingenia) based on genome sequencing.</title>
        <authorList>
            <person name="Grover C.E."/>
            <person name="Arick M.A. 2nd"/>
            <person name="Thrash A."/>
            <person name="Conover J.L."/>
            <person name="Sanders W.S."/>
            <person name="Peterson D.G."/>
            <person name="Frelichowski J.E."/>
            <person name="Scheffler J.A."/>
            <person name="Scheffler B.E."/>
            <person name="Wendel J.F."/>
        </authorList>
    </citation>
    <scope>NUCLEOTIDE SEQUENCE [LARGE SCALE GENOMIC DNA]</scope>
    <source>
        <strain evidence="7">27</strain>
        <tissue evidence="7">Leaf</tissue>
    </source>
</reference>
<proteinExistence type="inferred from homology"/>
<protein>
    <recommendedName>
        <fullName evidence="6">GB1/RHD3-type G domain-containing protein</fullName>
    </recommendedName>
</protein>
<evidence type="ECO:0000256" key="3">
    <source>
        <dbReference type="ARBA" id="ARBA00023134"/>
    </source>
</evidence>
<dbReference type="GO" id="GO:0005525">
    <property type="term" value="F:GTP binding"/>
    <property type="evidence" value="ECO:0007669"/>
    <property type="project" value="UniProtKB-KW"/>
</dbReference>
<feature type="domain" description="GB1/RHD3-type G" evidence="6">
    <location>
        <begin position="1"/>
        <end position="73"/>
    </location>
</feature>
<feature type="coiled-coil region" evidence="5">
    <location>
        <begin position="382"/>
        <end position="477"/>
    </location>
</feature>
<keyword evidence="1" id="KW-0547">Nucleotide-binding</keyword>
<dbReference type="InterPro" id="IPR036543">
    <property type="entry name" value="Guanylate-bd_C_sf"/>
</dbReference>
<dbReference type="AlphaFoldDB" id="A0A7J8SQI9"/>
<comment type="caution">
    <text evidence="7">The sequence shown here is derived from an EMBL/GenBank/DDBJ whole genome shotgun (WGS) entry which is preliminary data.</text>
</comment>
<evidence type="ECO:0000256" key="5">
    <source>
        <dbReference type="SAM" id="Coils"/>
    </source>
</evidence>
<dbReference type="EMBL" id="JABFAC010000011">
    <property type="protein sequence ID" value="MBA0627792.1"/>
    <property type="molecule type" value="Genomic_DNA"/>
</dbReference>
<evidence type="ECO:0000313" key="8">
    <source>
        <dbReference type="Proteomes" id="UP000593561"/>
    </source>
</evidence>
<evidence type="ECO:0000256" key="1">
    <source>
        <dbReference type="ARBA" id="ARBA00022741"/>
    </source>
</evidence>
<dbReference type="Pfam" id="PF02841">
    <property type="entry name" value="GBP_C"/>
    <property type="match status" value="1"/>
</dbReference>
<keyword evidence="3" id="KW-0342">GTP-binding</keyword>
<dbReference type="Pfam" id="PF02263">
    <property type="entry name" value="GBP"/>
    <property type="match status" value="1"/>
</dbReference>
<feature type="non-terminal residue" evidence="7">
    <location>
        <position position="500"/>
    </location>
</feature>
<keyword evidence="2" id="KW-0378">Hydrolase</keyword>
<dbReference type="Gene3D" id="1.20.1000.10">
    <property type="entry name" value="Guanylate-binding protein, C-terminal domain"/>
    <property type="match status" value="1"/>
</dbReference>
<dbReference type="InterPro" id="IPR030386">
    <property type="entry name" value="G_GB1_RHD3_dom"/>
</dbReference>
<evidence type="ECO:0000313" key="7">
    <source>
        <dbReference type="EMBL" id="MBA0627792.1"/>
    </source>
</evidence>
<dbReference type="InterPro" id="IPR027417">
    <property type="entry name" value="P-loop_NTPase"/>
</dbReference>
<dbReference type="Gene3D" id="3.40.50.300">
    <property type="entry name" value="P-loop containing nucleotide triphosphate hydrolases"/>
    <property type="match status" value="1"/>
</dbReference>
<sequence length="500" mass="57082">LRPVDGSGKDIAAKNEVNSIRALFPDRECFTLVRPLNNENDLQRLDQISLDKLRPEFRAGLDALTKFVFERTRPKQVGATILTGPVLIGITESYLDALNKGAVPTISSSWQSVEEAECRRAYDSASEIYMSTFDRTKSPEEAALREAHEEAVQRSLAVYNASAVGVGSMRKKYEELLQKFFRKAFEDYKRNAFMEADLKCSNAIQSMGKRLRAACHASDASVEKIVKVLDALLSEYEASCHGPGKWQKLAVFLQQSMEGPILDFTRRHIDQIVSEKNSLVLKCRAIEDKMKLVNKQLEDSEKYKSEYLKRYDDAINDKKKLADEYASRMNNLQGDNSSLKERCSSLMKTLDSAKQETLDWRRKYDQVLSKQKAREDQTASEIEVLKSRSTAAEARLAAAREQAESAQEEAEEWKRKYDFAVREAKTALEKAATAQERSSKEIQLREDSLREEFSHSLAEKEEEIKDKTAKVEHAEQCLTTLRLELKECCRFKFFNELNNV</sequence>
<dbReference type="FunFam" id="1.20.1000.10:FF:000003">
    <property type="entry name" value="Guanylate-binding family protein"/>
    <property type="match status" value="1"/>
</dbReference>
<organism evidence="7 8">
    <name type="scientific">Gossypium davidsonii</name>
    <name type="common">Davidson's cotton</name>
    <name type="synonym">Gossypium klotzschianum subsp. davidsonii</name>
    <dbReference type="NCBI Taxonomy" id="34287"/>
    <lineage>
        <taxon>Eukaryota</taxon>
        <taxon>Viridiplantae</taxon>
        <taxon>Streptophyta</taxon>
        <taxon>Embryophyta</taxon>
        <taxon>Tracheophyta</taxon>
        <taxon>Spermatophyta</taxon>
        <taxon>Magnoliopsida</taxon>
        <taxon>eudicotyledons</taxon>
        <taxon>Gunneridae</taxon>
        <taxon>Pentapetalae</taxon>
        <taxon>rosids</taxon>
        <taxon>malvids</taxon>
        <taxon>Malvales</taxon>
        <taxon>Malvaceae</taxon>
        <taxon>Malvoideae</taxon>
        <taxon>Gossypium</taxon>
    </lineage>
</organism>
<gene>
    <name evidence="7" type="ORF">Godav_022601</name>
</gene>
<keyword evidence="5" id="KW-0175">Coiled coil</keyword>
<dbReference type="Proteomes" id="UP000593561">
    <property type="component" value="Unassembled WGS sequence"/>
</dbReference>
<dbReference type="InterPro" id="IPR003191">
    <property type="entry name" value="Guanylate-bd/ATL_C"/>
</dbReference>
<name>A0A7J8SQI9_GOSDV</name>
<dbReference type="InterPro" id="IPR015894">
    <property type="entry name" value="Guanylate-bd_N"/>
</dbReference>
<comment type="similarity">
    <text evidence="4">Belongs to the TRAFAC class dynamin-like GTPase superfamily. GB1/RHD3 GTPase family.</text>
</comment>
<dbReference type="PANTHER" id="PTHR10751">
    <property type="entry name" value="GUANYLATE BINDING PROTEIN"/>
    <property type="match status" value="1"/>
</dbReference>
<evidence type="ECO:0000259" key="6">
    <source>
        <dbReference type="PROSITE" id="PS51715"/>
    </source>
</evidence>